<gene>
    <name evidence="2" type="ORF">HMPREF9080_02332</name>
</gene>
<name>G9ZHS4_9GAMM</name>
<sequence>MLTNNVDLYIAMGGGLHEYGVTAPDATKETAPAKANKAAPRAKAR</sequence>
<dbReference type="HOGENOM" id="CLU_3197613_0_0_6"/>
<evidence type="ECO:0000313" key="3">
    <source>
        <dbReference type="Proteomes" id="UP000004750"/>
    </source>
</evidence>
<evidence type="ECO:0000256" key="1">
    <source>
        <dbReference type="SAM" id="MobiDB-lite"/>
    </source>
</evidence>
<protein>
    <submittedName>
        <fullName evidence="2">Uncharacterized protein</fullName>
    </submittedName>
</protein>
<feature type="region of interest" description="Disordered" evidence="1">
    <location>
        <begin position="23"/>
        <end position="45"/>
    </location>
</feature>
<comment type="caution">
    <text evidence="2">The sequence shown here is derived from an EMBL/GenBank/DDBJ whole genome shotgun (WGS) entry which is preliminary data.</text>
</comment>
<proteinExistence type="predicted"/>
<dbReference type="AlphaFoldDB" id="G9ZHS4"/>
<dbReference type="Proteomes" id="UP000004750">
    <property type="component" value="Unassembled WGS sequence"/>
</dbReference>
<dbReference type="EMBL" id="AGCM01000136">
    <property type="protein sequence ID" value="EHM52404.1"/>
    <property type="molecule type" value="Genomic_DNA"/>
</dbReference>
<dbReference type="STRING" id="797473.HMPREF9080_02332"/>
<reference evidence="2 3" key="1">
    <citation type="submission" date="2011-08" db="EMBL/GenBank/DDBJ databases">
        <authorList>
            <person name="Weinstock G."/>
            <person name="Sodergren E."/>
            <person name="Clifton S."/>
            <person name="Fulton L."/>
            <person name="Fulton B."/>
            <person name="Courtney L."/>
            <person name="Fronick C."/>
            <person name="Harrison M."/>
            <person name="Strong C."/>
            <person name="Farmer C."/>
            <person name="Delahaunty K."/>
            <person name="Markovic C."/>
            <person name="Hall O."/>
            <person name="Minx P."/>
            <person name="Tomlinson C."/>
            <person name="Mitreva M."/>
            <person name="Hou S."/>
            <person name="Chen J."/>
            <person name="Wollam A."/>
            <person name="Pepin K.H."/>
            <person name="Johnson M."/>
            <person name="Bhonagiri V."/>
            <person name="Zhang X."/>
            <person name="Suruliraj S."/>
            <person name="Warren W."/>
            <person name="Chinwalla A."/>
            <person name="Mardis E.R."/>
            <person name="Wilson R.K."/>
        </authorList>
    </citation>
    <scope>NUCLEOTIDE SEQUENCE [LARGE SCALE GENOMIC DNA]</scope>
    <source>
        <strain evidence="2 3">F0432</strain>
    </source>
</reference>
<accession>G9ZHS4</accession>
<evidence type="ECO:0000313" key="2">
    <source>
        <dbReference type="EMBL" id="EHM52404.1"/>
    </source>
</evidence>
<organism evidence="2 3">
    <name type="scientific">Cardiobacterium valvarum F0432</name>
    <dbReference type="NCBI Taxonomy" id="797473"/>
    <lineage>
        <taxon>Bacteria</taxon>
        <taxon>Pseudomonadati</taxon>
        <taxon>Pseudomonadota</taxon>
        <taxon>Gammaproteobacteria</taxon>
        <taxon>Cardiobacteriales</taxon>
        <taxon>Cardiobacteriaceae</taxon>
        <taxon>Cardiobacterium</taxon>
    </lineage>
</organism>
<feature type="compositionally biased region" description="Low complexity" evidence="1">
    <location>
        <begin position="29"/>
        <end position="39"/>
    </location>
</feature>